<evidence type="ECO:0000313" key="2">
    <source>
        <dbReference type="Proteomes" id="UP000015105"/>
    </source>
</evidence>
<reference evidence="1" key="3">
    <citation type="journal article" date="2017" name="Nature">
        <title>Genome sequence of the progenitor of the wheat D genome Aegilops tauschii.</title>
        <authorList>
            <person name="Luo M.C."/>
            <person name="Gu Y.Q."/>
            <person name="Puiu D."/>
            <person name="Wang H."/>
            <person name="Twardziok S.O."/>
            <person name="Deal K.R."/>
            <person name="Huo N."/>
            <person name="Zhu T."/>
            <person name="Wang L."/>
            <person name="Wang Y."/>
            <person name="McGuire P.E."/>
            <person name="Liu S."/>
            <person name="Long H."/>
            <person name="Ramasamy R.K."/>
            <person name="Rodriguez J.C."/>
            <person name="Van S.L."/>
            <person name="Yuan L."/>
            <person name="Wang Z."/>
            <person name="Xia Z."/>
            <person name="Xiao L."/>
            <person name="Anderson O.D."/>
            <person name="Ouyang S."/>
            <person name="Liang Y."/>
            <person name="Zimin A.V."/>
            <person name="Pertea G."/>
            <person name="Qi P."/>
            <person name="Bennetzen J.L."/>
            <person name="Dai X."/>
            <person name="Dawson M.W."/>
            <person name="Muller H.G."/>
            <person name="Kugler K."/>
            <person name="Rivarola-Duarte L."/>
            <person name="Spannagl M."/>
            <person name="Mayer K.F.X."/>
            <person name="Lu F.H."/>
            <person name="Bevan M.W."/>
            <person name="Leroy P."/>
            <person name="Li P."/>
            <person name="You F.M."/>
            <person name="Sun Q."/>
            <person name="Liu Z."/>
            <person name="Lyons E."/>
            <person name="Wicker T."/>
            <person name="Salzberg S.L."/>
            <person name="Devos K.M."/>
            <person name="Dvorak J."/>
        </authorList>
    </citation>
    <scope>NUCLEOTIDE SEQUENCE [LARGE SCALE GENOMIC DNA]</scope>
    <source>
        <strain evidence="1">cv. AL8/78</strain>
    </source>
</reference>
<dbReference type="Proteomes" id="UP000015105">
    <property type="component" value="Chromosome 7D"/>
</dbReference>
<dbReference type="EnsemblPlants" id="AET7Gv20335300.1">
    <property type="protein sequence ID" value="AET7Gv20335300.1"/>
    <property type="gene ID" value="AET7Gv20335300"/>
</dbReference>
<proteinExistence type="predicted"/>
<reference evidence="2" key="1">
    <citation type="journal article" date="2014" name="Science">
        <title>Ancient hybridizations among the ancestral genomes of bread wheat.</title>
        <authorList>
            <consortium name="International Wheat Genome Sequencing Consortium,"/>
            <person name="Marcussen T."/>
            <person name="Sandve S.R."/>
            <person name="Heier L."/>
            <person name="Spannagl M."/>
            <person name="Pfeifer M."/>
            <person name="Jakobsen K.S."/>
            <person name="Wulff B.B."/>
            <person name="Steuernagel B."/>
            <person name="Mayer K.F."/>
            <person name="Olsen O.A."/>
        </authorList>
    </citation>
    <scope>NUCLEOTIDE SEQUENCE [LARGE SCALE GENOMIC DNA]</scope>
    <source>
        <strain evidence="2">cv. AL8/78</strain>
    </source>
</reference>
<reference evidence="1" key="4">
    <citation type="submission" date="2019-03" db="UniProtKB">
        <authorList>
            <consortium name="EnsemblPlants"/>
        </authorList>
    </citation>
    <scope>IDENTIFICATION</scope>
</reference>
<dbReference type="STRING" id="200361.A0A453QV58"/>
<dbReference type="Gramene" id="AET7Gv20335300.1">
    <property type="protein sequence ID" value="AET7Gv20335300.1"/>
    <property type="gene ID" value="AET7Gv20335300"/>
</dbReference>
<reference evidence="2" key="2">
    <citation type="journal article" date="2017" name="Nat. Plants">
        <title>The Aegilops tauschii genome reveals multiple impacts of transposons.</title>
        <authorList>
            <person name="Zhao G."/>
            <person name="Zou C."/>
            <person name="Li K."/>
            <person name="Wang K."/>
            <person name="Li T."/>
            <person name="Gao L."/>
            <person name="Zhang X."/>
            <person name="Wang H."/>
            <person name="Yang Z."/>
            <person name="Liu X."/>
            <person name="Jiang W."/>
            <person name="Mao L."/>
            <person name="Kong X."/>
            <person name="Jiao Y."/>
            <person name="Jia J."/>
        </authorList>
    </citation>
    <scope>NUCLEOTIDE SEQUENCE [LARGE SCALE GENOMIC DNA]</scope>
    <source>
        <strain evidence="2">cv. AL8/78</strain>
    </source>
</reference>
<accession>A0A453QV58</accession>
<organism evidence="1 2">
    <name type="scientific">Aegilops tauschii subsp. strangulata</name>
    <name type="common">Goatgrass</name>
    <dbReference type="NCBI Taxonomy" id="200361"/>
    <lineage>
        <taxon>Eukaryota</taxon>
        <taxon>Viridiplantae</taxon>
        <taxon>Streptophyta</taxon>
        <taxon>Embryophyta</taxon>
        <taxon>Tracheophyta</taxon>
        <taxon>Spermatophyta</taxon>
        <taxon>Magnoliopsida</taxon>
        <taxon>Liliopsida</taxon>
        <taxon>Poales</taxon>
        <taxon>Poaceae</taxon>
        <taxon>BOP clade</taxon>
        <taxon>Pooideae</taxon>
        <taxon>Triticodae</taxon>
        <taxon>Triticeae</taxon>
        <taxon>Triticinae</taxon>
        <taxon>Aegilops</taxon>
    </lineage>
</organism>
<protein>
    <submittedName>
        <fullName evidence="1">Uncharacterized protein</fullName>
    </submittedName>
</protein>
<name>A0A453QV58_AEGTS</name>
<dbReference type="AlphaFoldDB" id="A0A453QV58"/>
<evidence type="ECO:0000313" key="1">
    <source>
        <dbReference type="EnsemblPlants" id="AET7Gv20335300.1"/>
    </source>
</evidence>
<keyword evidence="2" id="KW-1185">Reference proteome</keyword>
<reference evidence="1" key="5">
    <citation type="journal article" date="2021" name="G3 (Bethesda)">
        <title>Aegilops tauschii genome assembly Aet v5.0 features greater sequence contiguity and improved annotation.</title>
        <authorList>
            <person name="Wang L."/>
            <person name="Zhu T."/>
            <person name="Rodriguez J.C."/>
            <person name="Deal K.R."/>
            <person name="Dubcovsky J."/>
            <person name="McGuire P.E."/>
            <person name="Lux T."/>
            <person name="Spannagl M."/>
            <person name="Mayer K.F.X."/>
            <person name="Baldrich P."/>
            <person name="Meyers B.C."/>
            <person name="Huo N."/>
            <person name="Gu Y.Q."/>
            <person name="Zhou H."/>
            <person name="Devos K.M."/>
            <person name="Bennetzen J.L."/>
            <person name="Unver T."/>
            <person name="Budak H."/>
            <person name="Gulick P.J."/>
            <person name="Galiba G."/>
            <person name="Kalapos B."/>
            <person name="Nelson D.R."/>
            <person name="Li P."/>
            <person name="You F.M."/>
            <person name="Luo M.C."/>
            <person name="Dvorak J."/>
        </authorList>
    </citation>
    <scope>NUCLEOTIDE SEQUENCE [LARGE SCALE GENOMIC DNA]</scope>
    <source>
        <strain evidence="1">cv. AL8/78</strain>
    </source>
</reference>
<sequence length="84" mass="9801">MCSSSRFTTTMAPILFRSWKFSLLSRACFLLFLVIHMPEFVSNKLHAALFNCLSNLFSSWHFQSSDWAKTSPIIMMEKIEKLTF</sequence>